<dbReference type="InterPro" id="IPR016181">
    <property type="entry name" value="Acyl_CoA_acyltransferase"/>
</dbReference>
<keyword evidence="2" id="KW-0808">Transferase</keyword>
<dbReference type="SUPFAM" id="SSF55729">
    <property type="entry name" value="Acyl-CoA N-acyltransferases (Nat)"/>
    <property type="match status" value="1"/>
</dbReference>
<name>A0A3A9J8N4_9PROT</name>
<dbReference type="EMBL" id="RAQU01000349">
    <property type="protein sequence ID" value="RKK01093.1"/>
    <property type="molecule type" value="Genomic_DNA"/>
</dbReference>
<dbReference type="InterPro" id="IPR000182">
    <property type="entry name" value="GNAT_dom"/>
</dbReference>
<accession>A0A3A9J8N4</accession>
<dbReference type="InParanoid" id="A0A3A9J8N4"/>
<dbReference type="Gene3D" id="3.40.630.30">
    <property type="match status" value="1"/>
</dbReference>
<dbReference type="CDD" id="cd04301">
    <property type="entry name" value="NAT_SF"/>
    <property type="match status" value="1"/>
</dbReference>
<proteinExistence type="predicted"/>
<evidence type="ECO:0000313" key="2">
    <source>
        <dbReference type="EMBL" id="RKK01093.1"/>
    </source>
</evidence>
<evidence type="ECO:0000259" key="1">
    <source>
        <dbReference type="PROSITE" id="PS51186"/>
    </source>
</evidence>
<keyword evidence="4" id="KW-1185">Reference proteome</keyword>
<reference evidence="2 5" key="1">
    <citation type="submission" date="2018-09" db="EMBL/GenBank/DDBJ databases">
        <title>Roseomonas sp. nov., isolated from feces of Tibetan antelopes in the Qinghai-Tibet plateau, China.</title>
        <authorList>
            <person name="Tian Z."/>
        </authorList>
    </citation>
    <scope>NUCLEOTIDE SEQUENCE [LARGE SCALE GENOMIC DNA]</scope>
    <source>
        <strain evidence="3 4">Z23</strain>
        <strain evidence="2 5">Z24</strain>
    </source>
</reference>
<organism evidence="2 5">
    <name type="scientific">Teichococcus wenyumeiae</name>
    <dbReference type="NCBI Taxonomy" id="2478470"/>
    <lineage>
        <taxon>Bacteria</taxon>
        <taxon>Pseudomonadati</taxon>
        <taxon>Pseudomonadota</taxon>
        <taxon>Alphaproteobacteria</taxon>
        <taxon>Acetobacterales</taxon>
        <taxon>Roseomonadaceae</taxon>
        <taxon>Roseomonas</taxon>
    </lineage>
</organism>
<dbReference type="GO" id="GO:0016747">
    <property type="term" value="F:acyltransferase activity, transferring groups other than amino-acyl groups"/>
    <property type="evidence" value="ECO:0007669"/>
    <property type="project" value="InterPro"/>
</dbReference>
<evidence type="ECO:0000313" key="5">
    <source>
        <dbReference type="Proteomes" id="UP000278036"/>
    </source>
</evidence>
<feature type="domain" description="N-acetyltransferase" evidence="1">
    <location>
        <begin position="1"/>
        <end position="143"/>
    </location>
</feature>
<dbReference type="Proteomes" id="UP000278036">
    <property type="component" value="Unassembled WGS sequence"/>
</dbReference>
<comment type="caution">
    <text evidence="2">The sequence shown here is derived from an EMBL/GenBank/DDBJ whole genome shotgun (WGS) entry which is preliminary data.</text>
</comment>
<dbReference type="Proteomes" id="UP000274097">
    <property type="component" value="Unassembled WGS sequence"/>
</dbReference>
<dbReference type="Pfam" id="PF00583">
    <property type="entry name" value="Acetyltransf_1"/>
    <property type="match status" value="1"/>
</dbReference>
<dbReference type="EMBL" id="RFLX01000002">
    <property type="protein sequence ID" value="RMI26741.1"/>
    <property type="molecule type" value="Genomic_DNA"/>
</dbReference>
<sequence length="144" mass="15506">MLAELEVTDSADPSIAQALLDGLLGHNARFAGAPDSRPLSVVVRDPASGAVRGGLTGRTRYGWLYVDTFYLPEDLRGGGQGARILGAAEDEARARGCVGSYLDTLSFQAAGFYEKQGYHRVGTLPDYPRPGQAKYFYMKRFAAA</sequence>
<dbReference type="PROSITE" id="PS51186">
    <property type="entry name" value="GNAT"/>
    <property type="match status" value="1"/>
</dbReference>
<evidence type="ECO:0000313" key="3">
    <source>
        <dbReference type="EMBL" id="RMI26741.1"/>
    </source>
</evidence>
<gene>
    <name evidence="2" type="ORF">D6Z83_26835</name>
    <name evidence="3" type="ORF">EBE87_05150</name>
</gene>
<dbReference type="OrthoDB" id="9787920at2"/>
<evidence type="ECO:0000313" key="4">
    <source>
        <dbReference type="Proteomes" id="UP000274097"/>
    </source>
</evidence>
<protein>
    <submittedName>
        <fullName evidence="2">GNAT family N-acetyltransferase</fullName>
    </submittedName>
</protein>
<dbReference type="AlphaFoldDB" id="A0A3A9J8N4"/>